<evidence type="ECO:0000313" key="2">
    <source>
        <dbReference type="Proteomes" id="UP000831594"/>
    </source>
</evidence>
<protein>
    <submittedName>
        <fullName evidence="1">Uncharacterized protein</fullName>
    </submittedName>
</protein>
<organism evidence="1 2">
    <name type="scientific">Clostridium phage LPCPA6</name>
    <dbReference type="NCBI Taxonomy" id="2924884"/>
    <lineage>
        <taxon>Viruses</taxon>
        <taxon>Duplodnaviria</taxon>
        <taxon>Heunggongvirae</taxon>
        <taxon>Uroviricota</taxon>
        <taxon>Caudoviricetes</taxon>
        <taxon>Guelinviridae</taxon>
        <taxon>Hzauvirus</taxon>
        <taxon>Hzauvirus LPCPA6</taxon>
    </lineage>
</organism>
<sequence length="274" mass="31623">MKTLEQIKSSMIETLEPSFLKCNSSISVYDFNAYTIQELICQLFTKMNEVINQCNTYTGLVTDVLNWIQNEGLKDEVNRVLEVWKNDGTIDTIINHNIFNSLNSEIEGLKNKDTEIENSINEHVNRLEFKDTELQDEITKNQKELSDTRIEMNDKPQLKVFTLKNQDNELVPDSIFSDEELSTMRVETYFIKVQYRNPFPEEYKPGAVFGQCFALGNNKWDVRVKDVTNYGFSFCLVDSTTGEKVNNSDPVNAIYATYVSFIHASSKRVQVKEV</sequence>
<proteinExistence type="predicted"/>
<reference evidence="1" key="1">
    <citation type="submission" date="2022-02" db="EMBL/GenBank/DDBJ databases">
        <authorList>
            <person name="Tian F."/>
            <person name="Li J."/>
            <person name="Li F."/>
            <person name="Tong Y."/>
        </authorList>
    </citation>
    <scope>NUCLEOTIDE SEQUENCE</scope>
</reference>
<evidence type="ECO:0000313" key="1">
    <source>
        <dbReference type="EMBL" id="UNY47184.1"/>
    </source>
</evidence>
<dbReference type="EMBL" id="OM638104">
    <property type="protein sequence ID" value="UNY47184.1"/>
    <property type="molecule type" value="Genomic_DNA"/>
</dbReference>
<dbReference type="Proteomes" id="UP000831594">
    <property type="component" value="Segment"/>
</dbReference>
<name>A0AAE9G9T9_9CAUD</name>
<accession>A0AAE9G9T9</accession>
<gene>
    <name evidence="1" type="ORF">HHOHNEGG_00007</name>
</gene>
<keyword evidence="2" id="KW-1185">Reference proteome</keyword>